<dbReference type="EMBL" id="CP036316">
    <property type="protein sequence ID" value="QDT63575.1"/>
    <property type="molecule type" value="Genomic_DNA"/>
</dbReference>
<proteinExistence type="predicted"/>
<dbReference type="AlphaFoldDB" id="A0A517T5B7"/>
<reference evidence="1 2" key="1">
    <citation type="submission" date="2019-02" db="EMBL/GenBank/DDBJ databases">
        <title>Deep-cultivation of Planctomycetes and their phenomic and genomic characterization uncovers novel biology.</title>
        <authorList>
            <person name="Wiegand S."/>
            <person name="Jogler M."/>
            <person name="Boedeker C."/>
            <person name="Pinto D."/>
            <person name="Vollmers J."/>
            <person name="Rivas-Marin E."/>
            <person name="Kohn T."/>
            <person name="Peeters S.H."/>
            <person name="Heuer A."/>
            <person name="Rast P."/>
            <person name="Oberbeckmann S."/>
            <person name="Bunk B."/>
            <person name="Jeske O."/>
            <person name="Meyerdierks A."/>
            <person name="Storesund J.E."/>
            <person name="Kallscheuer N."/>
            <person name="Luecker S."/>
            <person name="Lage O.M."/>
            <person name="Pohl T."/>
            <person name="Merkel B.J."/>
            <person name="Hornburger P."/>
            <person name="Mueller R.-W."/>
            <person name="Bruemmer F."/>
            <person name="Labrenz M."/>
            <person name="Spormann A.M."/>
            <person name="Op den Camp H."/>
            <person name="Overmann J."/>
            <person name="Amann R."/>
            <person name="Jetten M.S.M."/>
            <person name="Mascher T."/>
            <person name="Medema M.H."/>
            <person name="Devos D.P."/>
            <person name="Kaster A.-K."/>
            <person name="Ovreas L."/>
            <person name="Rohde M."/>
            <person name="Galperin M.Y."/>
            <person name="Jogler C."/>
        </authorList>
    </citation>
    <scope>NUCLEOTIDE SEQUENCE [LARGE SCALE GENOMIC DNA]</scope>
    <source>
        <strain evidence="1 2">V22</strain>
    </source>
</reference>
<evidence type="ECO:0000313" key="2">
    <source>
        <dbReference type="Proteomes" id="UP000319976"/>
    </source>
</evidence>
<evidence type="ECO:0000313" key="1">
    <source>
        <dbReference type="EMBL" id="QDT63575.1"/>
    </source>
</evidence>
<keyword evidence="2" id="KW-1185">Reference proteome</keyword>
<name>A0A517T5B7_9PLAN</name>
<accession>A0A517T5B7</accession>
<organism evidence="1 2">
    <name type="scientific">Calycomorphotria hydatis</name>
    <dbReference type="NCBI Taxonomy" id="2528027"/>
    <lineage>
        <taxon>Bacteria</taxon>
        <taxon>Pseudomonadati</taxon>
        <taxon>Planctomycetota</taxon>
        <taxon>Planctomycetia</taxon>
        <taxon>Planctomycetales</taxon>
        <taxon>Planctomycetaceae</taxon>
        <taxon>Calycomorphotria</taxon>
    </lineage>
</organism>
<protein>
    <submittedName>
        <fullName evidence="1">Uncharacterized protein</fullName>
    </submittedName>
</protein>
<dbReference type="Proteomes" id="UP000319976">
    <property type="component" value="Chromosome"/>
</dbReference>
<gene>
    <name evidence="1" type="ORF">V22_07990</name>
</gene>
<sequence>MLLDYQWIALLQIAVMPGGYGGLVAENSLVECYCNVEVPLGSCGSL</sequence>
<dbReference type="KEGG" id="chya:V22_07990"/>